<keyword evidence="2" id="KW-1185">Reference proteome</keyword>
<accession>A0ACB1AB93</accession>
<dbReference type="Proteomes" id="UP001497535">
    <property type="component" value="Unassembled WGS sequence"/>
</dbReference>
<protein>
    <submittedName>
        <fullName evidence="1">Uncharacterized protein</fullName>
    </submittedName>
</protein>
<sequence>MFPKFLFFVCLFSCFNLFCVAPPPTASTSQVTEKQINKEIVELIEKITEKPSLFYELVEKAEFVGIFSSKMEGIDVKKIFTKTIMDKLSEKENNELWSLIWGILEKYDKILKMLAGFWNDKCKIDNENKQKLGHKNMENPKVLPKIHKDDKHKEKEHEVGSSLPAIAPDEIYDDLYIALQNIKEDHFTPKPCKALMVVEPPKNQSNDDSTLKLPSKEEHHDTKTNNSIADFHKMFKSVFDRFNANYKDHHETVNECVHPIKEETKKDHHGTHKTPDDSTLKLPLIKQESKGEHHGQLNPSKTPKNLFYDLKPLVIKEGSQKKHLGKKTPEDPCSEGSSSKPSPGKEENLGEQHRIHPPSPHPENTEEENKEDNEWFKVDPNLHLEEFFEEEKEKEVDDWIEPPNFM</sequence>
<organism evidence="1 2">
    <name type="scientific">Meloidogyne enterolobii</name>
    <name type="common">Root-knot nematode worm</name>
    <name type="synonym">Meloidogyne mayaguensis</name>
    <dbReference type="NCBI Taxonomy" id="390850"/>
    <lineage>
        <taxon>Eukaryota</taxon>
        <taxon>Metazoa</taxon>
        <taxon>Ecdysozoa</taxon>
        <taxon>Nematoda</taxon>
        <taxon>Chromadorea</taxon>
        <taxon>Rhabditida</taxon>
        <taxon>Tylenchina</taxon>
        <taxon>Tylenchomorpha</taxon>
        <taxon>Tylenchoidea</taxon>
        <taxon>Meloidogynidae</taxon>
        <taxon>Meloidogyninae</taxon>
        <taxon>Meloidogyne</taxon>
    </lineage>
</organism>
<comment type="caution">
    <text evidence="1">The sequence shown here is derived from an EMBL/GenBank/DDBJ whole genome shotgun (WGS) entry which is preliminary data.</text>
</comment>
<evidence type="ECO:0000313" key="2">
    <source>
        <dbReference type="Proteomes" id="UP001497535"/>
    </source>
</evidence>
<evidence type="ECO:0000313" key="1">
    <source>
        <dbReference type="EMBL" id="CAK5087817.1"/>
    </source>
</evidence>
<name>A0ACB1AB93_MELEN</name>
<reference evidence="1" key="1">
    <citation type="submission" date="2023-11" db="EMBL/GenBank/DDBJ databases">
        <authorList>
            <person name="Poullet M."/>
        </authorList>
    </citation>
    <scope>NUCLEOTIDE SEQUENCE</scope>
    <source>
        <strain evidence="1">E1834</strain>
    </source>
</reference>
<dbReference type="EMBL" id="CAVMJV010000067">
    <property type="protein sequence ID" value="CAK5087817.1"/>
    <property type="molecule type" value="Genomic_DNA"/>
</dbReference>
<proteinExistence type="predicted"/>
<gene>
    <name evidence="1" type="ORF">MENTE1834_LOCUS35437</name>
</gene>